<dbReference type="Pfam" id="PF15433">
    <property type="entry name" value="MRP-S31"/>
    <property type="match status" value="1"/>
</dbReference>
<dbReference type="InParanoid" id="A0A6P8VYW2"/>
<evidence type="ECO:0000313" key="9">
    <source>
        <dbReference type="Proteomes" id="UP000515161"/>
    </source>
</evidence>
<organism evidence="9 10">
    <name type="scientific">Gymnodraco acuticeps</name>
    <name type="common">Antarctic dragonfish</name>
    <dbReference type="NCBI Taxonomy" id="8218"/>
    <lineage>
        <taxon>Eukaryota</taxon>
        <taxon>Metazoa</taxon>
        <taxon>Chordata</taxon>
        <taxon>Craniata</taxon>
        <taxon>Vertebrata</taxon>
        <taxon>Euteleostomi</taxon>
        <taxon>Actinopterygii</taxon>
        <taxon>Neopterygii</taxon>
        <taxon>Teleostei</taxon>
        <taxon>Neoteleostei</taxon>
        <taxon>Acanthomorphata</taxon>
        <taxon>Eupercaria</taxon>
        <taxon>Perciformes</taxon>
        <taxon>Notothenioidei</taxon>
        <taxon>Bathydraconidae</taxon>
        <taxon>Gymnodraco</taxon>
    </lineage>
</organism>
<dbReference type="PANTHER" id="PTHR13231:SF3">
    <property type="entry name" value="SMALL RIBOSOMAL SUBUNIT PROTEIN MS31"/>
    <property type="match status" value="1"/>
</dbReference>
<keyword evidence="5" id="KW-0496">Mitochondrion</keyword>
<dbReference type="KEGG" id="gacu:117562685"/>
<sequence>MATKSSQLDLRDSPPFIQQSSPVSGTNVILEITGVTLWCSTGDKFQERGRALQEAIMYRFLFRTVYTARKSSVRIYEACVLPAKCDKAAVFRFANGGGVKALSTCSVRLCEKKDNVASSIEEEKTLAEKPVDPTETPTLVTQKAEDDSKVIQREEEPVVLKTEDEGTTQQQVDVKTEQVEATPAEVKTVAAKSGKDSLLDILGGMTVLVTSKRKLRNLKAWQSEDFTTKSKPAAMESTISMFQKATEEASSQSETLDPQLVAAVSAAASTLPDSSQATSELLRQLRQQQTVTEAQKKGDMNILGDIITDMKVRKNPNRRQTTRPANQIQFDDDGPGYTYIKGIDREPYNSRNRKTYISRKRLNIFPGTTDTDKDGVESAVVRPTLWDIVLANDLSLSTEQTHRNGLEEMIQWTKEGRMWQYPINNEAGLEEEASVPFHEHIFLEEHLQEGFPRQGPVRHFMELVVAGLSKNPYLTVQQKRDHISWFRDYFHQKEDVLKEAEVYLN</sequence>
<comment type="subcellular location">
    <subcellularLocation>
        <location evidence="1">Mitochondrion</location>
    </subcellularLocation>
</comment>
<dbReference type="RefSeq" id="XP_034096446.1">
    <property type="nucleotide sequence ID" value="XM_034240555.1"/>
</dbReference>
<keyword evidence="4 10" id="KW-0689">Ribosomal protein</keyword>
<keyword evidence="6" id="KW-0687">Ribonucleoprotein</keyword>
<dbReference type="InterPro" id="IPR026299">
    <property type="entry name" value="MRP-S31"/>
</dbReference>
<gene>
    <name evidence="10" type="primary">mrps31</name>
</gene>
<evidence type="ECO:0000256" key="2">
    <source>
        <dbReference type="ARBA" id="ARBA00011057"/>
    </source>
</evidence>
<protein>
    <recommendedName>
        <fullName evidence="7">Small ribosomal subunit protein mS31</fullName>
    </recommendedName>
    <alternativeName>
        <fullName evidence="8">28S ribosomal protein S31, mitochondrial</fullName>
    </alternativeName>
</protein>
<dbReference type="GO" id="GO:0005763">
    <property type="term" value="C:mitochondrial small ribosomal subunit"/>
    <property type="evidence" value="ECO:0007669"/>
    <property type="project" value="InterPro"/>
</dbReference>
<dbReference type="OrthoDB" id="5989925at2759"/>
<accession>A0A6P8VYW2</accession>
<dbReference type="CTD" id="10240"/>
<evidence type="ECO:0000256" key="5">
    <source>
        <dbReference type="ARBA" id="ARBA00023128"/>
    </source>
</evidence>
<evidence type="ECO:0000256" key="4">
    <source>
        <dbReference type="ARBA" id="ARBA00022980"/>
    </source>
</evidence>
<evidence type="ECO:0000256" key="8">
    <source>
        <dbReference type="ARBA" id="ARBA00035363"/>
    </source>
</evidence>
<dbReference type="PANTHER" id="PTHR13231">
    <property type="entry name" value="MITOCHONDRIAL RIBOSOMAL PROTEIN S31"/>
    <property type="match status" value="1"/>
</dbReference>
<proteinExistence type="inferred from homology"/>
<dbReference type="Proteomes" id="UP000515161">
    <property type="component" value="Unplaced"/>
</dbReference>
<evidence type="ECO:0000256" key="7">
    <source>
        <dbReference type="ARBA" id="ARBA00035133"/>
    </source>
</evidence>
<name>A0A6P8VYW2_GYMAC</name>
<evidence type="ECO:0000256" key="6">
    <source>
        <dbReference type="ARBA" id="ARBA00023274"/>
    </source>
</evidence>
<comment type="similarity">
    <text evidence="2">Belongs to the mitochondrion-specific ribosomal protein mS31 family.</text>
</comment>
<dbReference type="GO" id="GO:0003735">
    <property type="term" value="F:structural constituent of ribosome"/>
    <property type="evidence" value="ECO:0007669"/>
    <property type="project" value="InterPro"/>
</dbReference>
<dbReference type="AlphaFoldDB" id="A0A6P8VYW2"/>
<keyword evidence="3" id="KW-0809">Transit peptide</keyword>
<evidence type="ECO:0000256" key="1">
    <source>
        <dbReference type="ARBA" id="ARBA00004173"/>
    </source>
</evidence>
<evidence type="ECO:0000256" key="3">
    <source>
        <dbReference type="ARBA" id="ARBA00022946"/>
    </source>
</evidence>
<dbReference type="GeneID" id="117562685"/>
<keyword evidence="9" id="KW-1185">Reference proteome</keyword>
<reference evidence="10" key="1">
    <citation type="submission" date="2025-08" db="UniProtKB">
        <authorList>
            <consortium name="RefSeq"/>
        </authorList>
    </citation>
    <scope>IDENTIFICATION</scope>
</reference>
<evidence type="ECO:0000313" key="10">
    <source>
        <dbReference type="RefSeq" id="XP_034096446.1"/>
    </source>
</evidence>